<evidence type="ECO:0000256" key="8">
    <source>
        <dbReference type="ARBA" id="ARBA00022989"/>
    </source>
</evidence>
<dbReference type="Proteomes" id="UP001499909">
    <property type="component" value="Unassembled WGS sequence"/>
</dbReference>
<keyword evidence="6" id="KW-0812">Transmembrane</keyword>
<name>A0ABP7N2Z0_9BACT</name>
<dbReference type="SUPFAM" id="SSF74653">
    <property type="entry name" value="TolA/TonB C-terminal domain"/>
    <property type="match status" value="1"/>
</dbReference>
<accession>A0ABP7N2Z0</accession>
<feature type="region of interest" description="Disordered" evidence="10">
    <location>
        <begin position="1"/>
        <end position="22"/>
    </location>
</feature>
<feature type="domain" description="TonB C-terminal" evidence="11">
    <location>
        <begin position="209"/>
        <end position="306"/>
    </location>
</feature>
<dbReference type="EMBL" id="BAABDH010000036">
    <property type="protein sequence ID" value="GAA3935197.1"/>
    <property type="molecule type" value="Genomic_DNA"/>
</dbReference>
<keyword evidence="5" id="KW-0997">Cell inner membrane</keyword>
<evidence type="ECO:0000256" key="5">
    <source>
        <dbReference type="ARBA" id="ARBA00022519"/>
    </source>
</evidence>
<comment type="caution">
    <text evidence="12">The sequence shown here is derived from an EMBL/GenBank/DDBJ whole genome shotgun (WGS) entry which is preliminary data.</text>
</comment>
<dbReference type="NCBIfam" id="TIGR01352">
    <property type="entry name" value="tonB_Cterm"/>
    <property type="match status" value="1"/>
</dbReference>
<evidence type="ECO:0000256" key="2">
    <source>
        <dbReference type="ARBA" id="ARBA00006555"/>
    </source>
</evidence>
<evidence type="ECO:0000256" key="6">
    <source>
        <dbReference type="ARBA" id="ARBA00022692"/>
    </source>
</evidence>
<protein>
    <recommendedName>
        <fullName evidence="11">TonB C-terminal domain-containing protein</fullName>
    </recommendedName>
</protein>
<evidence type="ECO:0000256" key="1">
    <source>
        <dbReference type="ARBA" id="ARBA00004383"/>
    </source>
</evidence>
<dbReference type="InterPro" id="IPR037682">
    <property type="entry name" value="TonB_C"/>
</dbReference>
<organism evidence="12 13">
    <name type="scientific">Hymenobacter algoricola</name>
    <dbReference type="NCBI Taxonomy" id="486267"/>
    <lineage>
        <taxon>Bacteria</taxon>
        <taxon>Pseudomonadati</taxon>
        <taxon>Bacteroidota</taxon>
        <taxon>Cytophagia</taxon>
        <taxon>Cytophagales</taxon>
        <taxon>Hymenobacteraceae</taxon>
        <taxon>Hymenobacter</taxon>
    </lineage>
</organism>
<dbReference type="InterPro" id="IPR051045">
    <property type="entry name" value="TonB-dependent_transducer"/>
</dbReference>
<sequence length="454" mass="49416">MRDSLPETPPTGQAVRRSWHQLARRTDPKAPLVYRRGTLRPFATDTTAPPPTEARLHDLTLKASEYFQIDPTQPAEVHGREGTIVHIPARVLVDARQRPAAGPVWIELKECYSVADMLLSNLSTVAAGGDLLDSGGMVLVRASTRGQPLQVAAGQAFQLEMPFVRRQKGMRLAYGSGHRLRQPTQWVALGPITIQPRADLIATQATQMPSYGNGPADINRLIRYPAAALAHKTEGLVYASFVVDERGQVLAPSILRGLGDGCDEEVLRVLQQTSGHWAPAQQGGQFVKVKMMLPIRFSFQPGQMTADTVRPAPTVAEALPVTDDDSPEATKALAPSASHYAFQSNKLGWLNCERRWQPAGAPVGFLASAQVEPGTSVHLVFRESTTIVAGQPQADGYHFAGVPANQRVVLVGVQYRNGTPYLALHETTTGQREAEPLDFQETTLAELEKALEQL</sequence>
<keyword evidence="4" id="KW-1003">Cell membrane</keyword>
<evidence type="ECO:0000313" key="13">
    <source>
        <dbReference type="Proteomes" id="UP001499909"/>
    </source>
</evidence>
<comment type="subcellular location">
    <subcellularLocation>
        <location evidence="1">Cell inner membrane</location>
        <topology evidence="1">Single-pass membrane protein</topology>
        <orientation evidence="1">Periplasmic side</orientation>
    </subcellularLocation>
</comment>
<evidence type="ECO:0000259" key="11">
    <source>
        <dbReference type="PROSITE" id="PS52015"/>
    </source>
</evidence>
<evidence type="ECO:0000256" key="7">
    <source>
        <dbReference type="ARBA" id="ARBA00022927"/>
    </source>
</evidence>
<evidence type="ECO:0000256" key="10">
    <source>
        <dbReference type="SAM" id="MobiDB-lite"/>
    </source>
</evidence>
<evidence type="ECO:0000256" key="3">
    <source>
        <dbReference type="ARBA" id="ARBA00022448"/>
    </source>
</evidence>
<keyword evidence="8" id="KW-1133">Transmembrane helix</keyword>
<evidence type="ECO:0000313" key="12">
    <source>
        <dbReference type="EMBL" id="GAA3935197.1"/>
    </source>
</evidence>
<keyword evidence="7" id="KW-0653">Protein transport</keyword>
<evidence type="ECO:0000256" key="4">
    <source>
        <dbReference type="ARBA" id="ARBA00022475"/>
    </source>
</evidence>
<keyword evidence="3" id="KW-0813">Transport</keyword>
<dbReference type="PANTHER" id="PTHR33446">
    <property type="entry name" value="PROTEIN TONB-RELATED"/>
    <property type="match status" value="1"/>
</dbReference>
<dbReference type="InterPro" id="IPR006260">
    <property type="entry name" value="TonB/TolA_C"/>
</dbReference>
<proteinExistence type="inferred from homology"/>
<keyword evidence="9" id="KW-0472">Membrane</keyword>
<reference evidence="13" key="1">
    <citation type="journal article" date="2019" name="Int. J. Syst. Evol. Microbiol.">
        <title>The Global Catalogue of Microorganisms (GCM) 10K type strain sequencing project: providing services to taxonomists for standard genome sequencing and annotation.</title>
        <authorList>
            <consortium name="The Broad Institute Genomics Platform"/>
            <consortium name="The Broad Institute Genome Sequencing Center for Infectious Disease"/>
            <person name="Wu L."/>
            <person name="Ma J."/>
        </authorList>
    </citation>
    <scope>NUCLEOTIDE SEQUENCE [LARGE SCALE GENOMIC DNA]</scope>
    <source>
        <strain evidence="13">JCM 17214</strain>
    </source>
</reference>
<comment type="similarity">
    <text evidence="2">Belongs to the TonB family.</text>
</comment>
<dbReference type="PROSITE" id="PS52015">
    <property type="entry name" value="TONB_CTD"/>
    <property type="match status" value="1"/>
</dbReference>
<keyword evidence="13" id="KW-1185">Reference proteome</keyword>
<evidence type="ECO:0000256" key="9">
    <source>
        <dbReference type="ARBA" id="ARBA00023136"/>
    </source>
</evidence>
<dbReference type="PANTHER" id="PTHR33446:SF2">
    <property type="entry name" value="PROTEIN TONB"/>
    <property type="match status" value="1"/>
</dbReference>
<dbReference type="Pfam" id="PF03544">
    <property type="entry name" value="TonB_C"/>
    <property type="match status" value="1"/>
</dbReference>
<dbReference type="Gene3D" id="3.30.1150.10">
    <property type="match status" value="1"/>
</dbReference>
<gene>
    <name evidence="12" type="ORF">GCM10022406_19470</name>
</gene>